<name>A0A3N4HMN6_ASCIM</name>
<dbReference type="AlphaFoldDB" id="A0A3N4HMN6"/>
<dbReference type="PANTHER" id="PTHR12688">
    <property type="entry name" value="DYNEIN LIGHT INTERMEDIATE CHAIN"/>
    <property type="match status" value="1"/>
</dbReference>
<keyword evidence="6" id="KW-0067">ATP-binding</keyword>
<dbReference type="GO" id="GO:0005524">
    <property type="term" value="F:ATP binding"/>
    <property type="evidence" value="ECO:0007669"/>
    <property type="project" value="UniProtKB-KW"/>
</dbReference>
<evidence type="ECO:0000256" key="7">
    <source>
        <dbReference type="ARBA" id="ARBA00023017"/>
    </source>
</evidence>
<evidence type="ECO:0000256" key="2">
    <source>
        <dbReference type="ARBA" id="ARBA00022448"/>
    </source>
</evidence>
<evidence type="ECO:0000256" key="3">
    <source>
        <dbReference type="ARBA" id="ARBA00022490"/>
    </source>
</evidence>
<dbReference type="GO" id="GO:0045504">
    <property type="term" value="F:dynein heavy chain binding"/>
    <property type="evidence" value="ECO:0007669"/>
    <property type="project" value="TreeGrafter"/>
</dbReference>
<evidence type="ECO:0000313" key="11">
    <source>
        <dbReference type="EMBL" id="RPA74517.1"/>
    </source>
</evidence>
<dbReference type="GO" id="GO:0005868">
    <property type="term" value="C:cytoplasmic dynein complex"/>
    <property type="evidence" value="ECO:0007669"/>
    <property type="project" value="InterPro"/>
</dbReference>
<keyword evidence="2" id="KW-0813">Transport</keyword>
<organism evidence="11 12">
    <name type="scientific">Ascobolus immersus RN42</name>
    <dbReference type="NCBI Taxonomy" id="1160509"/>
    <lineage>
        <taxon>Eukaryota</taxon>
        <taxon>Fungi</taxon>
        <taxon>Dikarya</taxon>
        <taxon>Ascomycota</taxon>
        <taxon>Pezizomycotina</taxon>
        <taxon>Pezizomycetes</taxon>
        <taxon>Pezizales</taxon>
        <taxon>Ascobolaceae</taxon>
        <taxon>Ascobolus</taxon>
    </lineage>
</organism>
<feature type="region of interest" description="Disordered" evidence="10">
    <location>
        <begin position="1"/>
        <end position="24"/>
    </location>
</feature>
<dbReference type="EMBL" id="ML119788">
    <property type="protein sequence ID" value="RPA74517.1"/>
    <property type="molecule type" value="Genomic_DNA"/>
</dbReference>
<dbReference type="GO" id="GO:0007018">
    <property type="term" value="P:microtubule-based movement"/>
    <property type="evidence" value="ECO:0007669"/>
    <property type="project" value="InterPro"/>
</dbReference>
<dbReference type="Pfam" id="PF05783">
    <property type="entry name" value="DLIC"/>
    <property type="match status" value="1"/>
</dbReference>
<keyword evidence="4" id="KW-0493">Microtubule</keyword>
<dbReference type="InterPro" id="IPR022780">
    <property type="entry name" value="Dynein_light_int_chain"/>
</dbReference>
<evidence type="ECO:0000256" key="4">
    <source>
        <dbReference type="ARBA" id="ARBA00022701"/>
    </source>
</evidence>
<dbReference type="Proteomes" id="UP000275078">
    <property type="component" value="Unassembled WGS sequence"/>
</dbReference>
<feature type="compositionally biased region" description="Basic and acidic residues" evidence="10">
    <location>
        <begin position="415"/>
        <end position="432"/>
    </location>
</feature>
<keyword evidence="5" id="KW-0547">Nucleotide-binding</keyword>
<protein>
    <recommendedName>
        <fullName evidence="13">Dynein light intermediate chain</fullName>
    </recommendedName>
</protein>
<dbReference type="OrthoDB" id="27603at2759"/>
<dbReference type="GO" id="GO:0000226">
    <property type="term" value="P:microtubule cytoskeleton organization"/>
    <property type="evidence" value="ECO:0007669"/>
    <property type="project" value="TreeGrafter"/>
</dbReference>
<gene>
    <name evidence="11" type="ORF">BJ508DRAFT_243855</name>
</gene>
<accession>A0A3N4HMN6</accession>
<evidence type="ECO:0008006" key="13">
    <source>
        <dbReference type="Google" id="ProtNLM"/>
    </source>
</evidence>
<evidence type="ECO:0000256" key="1">
    <source>
        <dbReference type="ARBA" id="ARBA00004245"/>
    </source>
</evidence>
<evidence type="ECO:0000256" key="9">
    <source>
        <dbReference type="ARBA" id="ARBA00023212"/>
    </source>
</evidence>
<evidence type="ECO:0000256" key="8">
    <source>
        <dbReference type="ARBA" id="ARBA00023175"/>
    </source>
</evidence>
<dbReference type="GO" id="GO:0035974">
    <property type="term" value="C:meiotic spindle pole body"/>
    <property type="evidence" value="ECO:0007669"/>
    <property type="project" value="TreeGrafter"/>
</dbReference>
<dbReference type="InterPro" id="IPR008467">
    <property type="entry name" value="Dynein1_light_intermed_chain"/>
</dbReference>
<evidence type="ECO:0000256" key="6">
    <source>
        <dbReference type="ARBA" id="ARBA00022840"/>
    </source>
</evidence>
<keyword evidence="7" id="KW-0243">Dynein</keyword>
<reference evidence="11 12" key="1">
    <citation type="journal article" date="2018" name="Nat. Ecol. Evol.">
        <title>Pezizomycetes genomes reveal the molecular basis of ectomycorrhizal truffle lifestyle.</title>
        <authorList>
            <person name="Murat C."/>
            <person name="Payen T."/>
            <person name="Noel B."/>
            <person name="Kuo A."/>
            <person name="Morin E."/>
            <person name="Chen J."/>
            <person name="Kohler A."/>
            <person name="Krizsan K."/>
            <person name="Balestrini R."/>
            <person name="Da Silva C."/>
            <person name="Montanini B."/>
            <person name="Hainaut M."/>
            <person name="Levati E."/>
            <person name="Barry K.W."/>
            <person name="Belfiori B."/>
            <person name="Cichocki N."/>
            <person name="Clum A."/>
            <person name="Dockter R.B."/>
            <person name="Fauchery L."/>
            <person name="Guy J."/>
            <person name="Iotti M."/>
            <person name="Le Tacon F."/>
            <person name="Lindquist E.A."/>
            <person name="Lipzen A."/>
            <person name="Malagnac F."/>
            <person name="Mello A."/>
            <person name="Molinier V."/>
            <person name="Miyauchi S."/>
            <person name="Poulain J."/>
            <person name="Riccioni C."/>
            <person name="Rubini A."/>
            <person name="Sitrit Y."/>
            <person name="Splivallo R."/>
            <person name="Traeger S."/>
            <person name="Wang M."/>
            <person name="Zifcakova L."/>
            <person name="Wipf D."/>
            <person name="Zambonelli A."/>
            <person name="Paolocci F."/>
            <person name="Nowrousian M."/>
            <person name="Ottonello S."/>
            <person name="Baldrian P."/>
            <person name="Spatafora J.W."/>
            <person name="Henrissat B."/>
            <person name="Nagy L.G."/>
            <person name="Aury J.M."/>
            <person name="Wincker P."/>
            <person name="Grigoriev I.V."/>
            <person name="Bonfante P."/>
            <person name="Martin F.M."/>
        </authorList>
    </citation>
    <scope>NUCLEOTIDE SEQUENCE [LARGE SCALE GENOMIC DNA]</scope>
    <source>
        <strain evidence="11 12">RN42</strain>
    </source>
</reference>
<feature type="compositionally biased region" description="Polar residues" evidence="10">
    <location>
        <begin position="469"/>
        <end position="483"/>
    </location>
</feature>
<sequence length="504" mass="55426">MVGFGENNGRPGSSLSVSSSQADGANEDMWSNMLSSVASSKRLPQKNLLVLGGTPESQTQFIESLTPTAPNAKNQKKPPISNEFALGYTFLDVLDSDHEDILARLSVYLLSEPHPSFTPLLKPLFTPETLPETLVVILLDWAKPWDWARQVRTWVRLLRGIFTDLDDDCRQTLDEVVHDWESKRSTFTDAGGGGEVVLALGPGEFDEPLGLPLCVVCQNSDKIEVLEKEQGYKEEQFDFILQFLRTVLLKHGASLIYTTPSVPSPLQPLLHSLLSIPIPQSVRSQSLRHNIIDRDKVLIPPHWDAWGKIRIMRDGFDVEGINKGWSIDIELPSEPEAIEAEDPDGSVVIMYEEAIRDPRGGSGLALASAYNTGLEMDPVDTQKFLATQMEILEAKRSEETGTQRGGMSGMSSGQDDERQGRKEVEGVVRDHVGPVQFNVGGIQVDADDMLKRLKDRDAERTPDPGSAAGVNTPNSNDGKSQNEVLSAFFTSLIKKKPATPKGGM</sequence>
<keyword evidence="8" id="KW-0505">Motor protein</keyword>
<feature type="region of interest" description="Disordered" evidence="10">
    <location>
        <begin position="457"/>
        <end position="483"/>
    </location>
</feature>
<feature type="region of interest" description="Disordered" evidence="10">
    <location>
        <begin position="394"/>
        <end position="432"/>
    </location>
</feature>
<evidence type="ECO:0000256" key="10">
    <source>
        <dbReference type="SAM" id="MobiDB-lite"/>
    </source>
</evidence>
<evidence type="ECO:0000313" key="12">
    <source>
        <dbReference type="Proteomes" id="UP000275078"/>
    </source>
</evidence>
<dbReference type="PANTHER" id="PTHR12688:SF0">
    <property type="entry name" value="DYNEIN LIGHT INTERMEDIATE CHAIN"/>
    <property type="match status" value="1"/>
</dbReference>
<dbReference type="STRING" id="1160509.A0A3N4HMN6"/>
<comment type="subcellular location">
    <subcellularLocation>
        <location evidence="1">Cytoplasm</location>
        <location evidence="1">Cytoskeleton</location>
    </subcellularLocation>
</comment>
<keyword evidence="3" id="KW-0963">Cytoplasm</keyword>
<dbReference type="GO" id="GO:0005874">
    <property type="term" value="C:microtubule"/>
    <property type="evidence" value="ECO:0007669"/>
    <property type="project" value="UniProtKB-KW"/>
</dbReference>
<proteinExistence type="predicted"/>
<evidence type="ECO:0000256" key="5">
    <source>
        <dbReference type="ARBA" id="ARBA00022741"/>
    </source>
</evidence>
<keyword evidence="9" id="KW-0206">Cytoskeleton</keyword>
<keyword evidence="12" id="KW-1185">Reference proteome</keyword>